<dbReference type="Gene3D" id="3.40.50.300">
    <property type="entry name" value="P-loop containing nucleotide triphosphate hydrolases"/>
    <property type="match status" value="1"/>
</dbReference>
<organism evidence="1 2">
    <name type="scientific">Candidatus Paraprevotella stercoravium</name>
    <dbReference type="NCBI Taxonomy" id="2838725"/>
    <lineage>
        <taxon>Bacteria</taxon>
        <taxon>Pseudomonadati</taxon>
        <taxon>Bacteroidota</taxon>
        <taxon>Bacteroidia</taxon>
        <taxon>Bacteroidales</taxon>
        <taxon>Prevotellaceae</taxon>
        <taxon>Paraprevotella</taxon>
    </lineage>
</organism>
<reference evidence="1" key="1">
    <citation type="journal article" date="2021" name="PeerJ">
        <title>Extensive microbial diversity within the chicken gut microbiome revealed by metagenomics and culture.</title>
        <authorList>
            <person name="Gilroy R."/>
            <person name="Ravi A."/>
            <person name="Getino M."/>
            <person name="Pursley I."/>
            <person name="Horton D.L."/>
            <person name="Alikhan N.F."/>
            <person name="Baker D."/>
            <person name="Gharbi K."/>
            <person name="Hall N."/>
            <person name="Watson M."/>
            <person name="Adriaenssens E.M."/>
            <person name="Foster-Nyarko E."/>
            <person name="Jarju S."/>
            <person name="Secka A."/>
            <person name="Antonio M."/>
            <person name="Oren A."/>
            <person name="Chaudhuri R.R."/>
            <person name="La Ragione R."/>
            <person name="Hildebrand F."/>
            <person name="Pallen M.J."/>
        </authorList>
    </citation>
    <scope>NUCLEOTIDE SEQUENCE</scope>
    <source>
        <strain evidence="1">G3-2149</strain>
    </source>
</reference>
<comment type="caution">
    <text evidence="1">The sequence shown here is derived from an EMBL/GenBank/DDBJ whole genome shotgun (WGS) entry which is preliminary data.</text>
</comment>
<accession>A0A9E2L5U8</accession>
<dbReference type="AlphaFoldDB" id="A0A9E2L5U8"/>
<evidence type="ECO:0008006" key="3">
    <source>
        <dbReference type="Google" id="ProtNLM"/>
    </source>
</evidence>
<evidence type="ECO:0000313" key="1">
    <source>
        <dbReference type="EMBL" id="MBU3852827.1"/>
    </source>
</evidence>
<proteinExistence type="predicted"/>
<gene>
    <name evidence="1" type="ORF">H9789_03185</name>
</gene>
<dbReference type="SUPFAM" id="SSF53795">
    <property type="entry name" value="PEP carboxykinase-like"/>
    <property type="match status" value="1"/>
</dbReference>
<name>A0A9E2L5U8_9BACT</name>
<protein>
    <recommendedName>
        <fullName evidence="3">Phosphoenolpyruvate carboxykinase</fullName>
    </recommendedName>
</protein>
<reference evidence="1" key="2">
    <citation type="submission" date="2021-04" db="EMBL/GenBank/DDBJ databases">
        <authorList>
            <person name="Gilroy R."/>
        </authorList>
    </citation>
    <scope>NUCLEOTIDE SEQUENCE</scope>
    <source>
        <strain evidence="1">G3-2149</strain>
    </source>
</reference>
<dbReference type="Proteomes" id="UP000823865">
    <property type="component" value="Unassembled WGS sequence"/>
</dbReference>
<dbReference type="InterPro" id="IPR027417">
    <property type="entry name" value="P-loop_NTPase"/>
</dbReference>
<evidence type="ECO:0000313" key="2">
    <source>
        <dbReference type="Proteomes" id="UP000823865"/>
    </source>
</evidence>
<sequence length="293" mass="32730">MKTKQYKVAGHLFRLSFEVPELIEDLLPSCSPFICETSDEKELFEMSVTENPCTETPQEEIGQFDCGGCNHGVYLMEDGGYEFVISSVSGVKCCLVRVNADFSKATVHLMTPKKEDRAFGTNNALMIVFAFATSGHNTLLIHSSVIRNNNKGYLFLGKSGTGKSTHTRLWLKHIPGSDLMNDDNPVIRVIDGKTFVYGSPWSGKTPCYRNVEAEAGAFVQLEQKKKNEIRREDILHSFAHILSSVSVMKWDKRVYNDICNTISEILSHTPVYHLGCLPDEEAARLSHQTVTSA</sequence>
<dbReference type="EMBL" id="JAHLFU010000057">
    <property type="protein sequence ID" value="MBU3852827.1"/>
    <property type="molecule type" value="Genomic_DNA"/>
</dbReference>